<protein>
    <submittedName>
        <fullName evidence="1 2">Uncharacterized protein</fullName>
    </submittedName>
</protein>
<dbReference type="Proteomes" id="UP000008827">
    <property type="component" value="Chromosome 11"/>
</dbReference>
<gene>
    <name evidence="1" type="ORF">GLYMA_11G022000</name>
</gene>
<dbReference type="Gramene" id="KRH27900">
    <property type="protein sequence ID" value="KRH27900"/>
    <property type="gene ID" value="GLYMA_11G022000"/>
</dbReference>
<dbReference type="InParanoid" id="A0A0R0HAQ6"/>
<evidence type="ECO:0000313" key="1">
    <source>
        <dbReference type="EMBL" id="KRH27900.1"/>
    </source>
</evidence>
<evidence type="ECO:0000313" key="2">
    <source>
        <dbReference type="EnsemblPlants" id="KRH27900"/>
    </source>
</evidence>
<reference evidence="1" key="3">
    <citation type="submission" date="2018-07" db="EMBL/GenBank/DDBJ databases">
        <title>WGS assembly of Glycine max.</title>
        <authorList>
            <person name="Schmutz J."/>
            <person name="Cannon S."/>
            <person name="Schlueter J."/>
            <person name="Ma J."/>
            <person name="Mitros T."/>
            <person name="Nelson W."/>
            <person name="Hyten D."/>
            <person name="Song Q."/>
            <person name="Thelen J."/>
            <person name="Cheng J."/>
            <person name="Xu D."/>
            <person name="Hellsten U."/>
            <person name="May G."/>
            <person name="Yu Y."/>
            <person name="Sakurai T."/>
            <person name="Umezawa T."/>
            <person name="Bhattacharyya M."/>
            <person name="Sandhu D."/>
            <person name="Valliyodan B."/>
            <person name="Lindquist E."/>
            <person name="Peto M."/>
            <person name="Grant D."/>
            <person name="Shu S."/>
            <person name="Goodstein D."/>
            <person name="Barry K."/>
            <person name="Futrell-Griggs M."/>
            <person name="Abernathy B."/>
            <person name="Du J."/>
            <person name="Tian Z."/>
            <person name="Zhu L."/>
            <person name="Gill N."/>
            <person name="Joshi T."/>
            <person name="Libault M."/>
            <person name="Sethuraman A."/>
            <person name="Zhang X."/>
            <person name="Shinozaki K."/>
            <person name="Nguyen H."/>
            <person name="Wing R."/>
            <person name="Cregan P."/>
            <person name="Specht J."/>
            <person name="Grimwood J."/>
            <person name="Rokhsar D."/>
            <person name="Stacey G."/>
            <person name="Shoemaker R."/>
            <person name="Jackson S."/>
        </authorList>
    </citation>
    <scope>NUCLEOTIDE SEQUENCE</scope>
    <source>
        <tissue evidence="1">Callus</tissue>
    </source>
</reference>
<sequence length="93" mass="10385">MRGPFALALLPAKCRFWQIYSIDGSHIHIHGGETCKCLLATLTPKKQEKNEADETGLATKEMIDPIVVYSRLPPLIGPLLCSLVVRNMVEPWL</sequence>
<proteinExistence type="predicted"/>
<accession>A0A0R0HAQ6</accession>
<dbReference type="EnsemblPlants" id="KRH27900">
    <property type="protein sequence ID" value="KRH27900"/>
    <property type="gene ID" value="GLYMA_11G022000"/>
</dbReference>
<keyword evidence="3" id="KW-1185">Reference proteome</keyword>
<organism evidence="1">
    <name type="scientific">Glycine max</name>
    <name type="common">Soybean</name>
    <name type="synonym">Glycine hispida</name>
    <dbReference type="NCBI Taxonomy" id="3847"/>
    <lineage>
        <taxon>Eukaryota</taxon>
        <taxon>Viridiplantae</taxon>
        <taxon>Streptophyta</taxon>
        <taxon>Embryophyta</taxon>
        <taxon>Tracheophyta</taxon>
        <taxon>Spermatophyta</taxon>
        <taxon>Magnoliopsida</taxon>
        <taxon>eudicotyledons</taxon>
        <taxon>Gunneridae</taxon>
        <taxon>Pentapetalae</taxon>
        <taxon>rosids</taxon>
        <taxon>fabids</taxon>
        <taxon>Fabales</taxon>
        <taxon>Fabaceae</taxon>
        <taxon>Papilionoideae</taxon>
        <taxon>50 kb inversion clade</taxon>
        <taxon>NPAAA clade</taxon>
        <taxon>indigoferoid/millettioid clade</taxon>
        <taxon>Phaseoleae</taxon>
        <taxon>Glycine</taxon>
        <taxon>Glycine subgen. Soja</taxon>
    </lineage>
</organism>
<dbReference type="FunCoup" id="A0A0R0HAQ6">
    <property type="interactions" value="28"/>
</dbReference>
<reference evidence="1 2" key="1">
    <citation type="journal article" date="2010" name="Nature">
        <title>Genome sequence of the palaeopolyploid soybean.</title>
        <authorList>
            <person name="Schmutz J."/>
            <person name="Cannon S.B."/>
            <person name="Schlueter J."/>
            <person name="Ma J."/>
            <person name="Mitros T."/>
            <person name="Nelson W."/>
            <person name="Hyten D.L."/>
            <person name="Song Q."/>
            <person name="Thelen J.J."/>
            <person name="Cheng J."/>
            <person name="Xu D."/>
            <person name="Hellsten U."/>
            <person name="May G.D."/>
            <person name="Yu Y."/>
            <person name="Sakurai T."/>
            <person name="Umezawa T."/>
            <person name="Bhattacharyya M.K."/>
            <person name="Sandhu D."/>
            <person name="Valliyodan B."/>
            <person name="Lindquist E."/>
            <person name="Peto M."/>
            <person name="Grant D."/>
            <person name="Shu S."/>
            <person name="Goodstein D."/>
            <person name="Barry K."/>
            <person name="Futrell-Griggs M."/>
            <person name="Abernathy B."/>
            <person name="Du J."/>
            <person name="Tian Z."/>
            <person name="Zhu L."/>
            <person name="Gill N."/>
            <person name="Joshi T."/>
            <person name="Libault M."/>
            <person name="Sethuraman A."/>
            <person name="Zhang X.-C."/>
            <person name="Shinozaki K."/>
            <person name="Nguyen H.T."/>
            <person name="Wing R.A."/>
            <person name="Cregan P."/>
            <person name="Specht J."/>
            <person name="Grimwood J."/>
            <person name="Rokhsar D."/>
            <person name="Stacey G."/>
            <person name="Shoemaker R.C."/>
            <person name="Jackson S.A."/>
        </authorList>
    </citation>
    <scope>NUCLEOTIDE SEQUENCE</scope>
    <source>
        <strain evidence="2">cv. Williams 82</strain>
        <tissue evidence="1">Callus</tissue>
    </source>
</reference>
<dbReference type="AlphaFoldDB" id="A0A0R0HAQ6"/>
<name>A0A0R0HAQ6_SOYBN</name>
<reference evidence="2" key="2">
    <citation type="submission" date="2018-02" db="UniProtKB">
        <authorList>
            <consortium name="EnsemblPlants"/>
        </authorList>
    </citation>
    <scope>IDENTIFICATION</scope>
    <source>
        <strain evidence="2">Williams 82</strain>
    </source>
</reference>
<dbReference type="EMBL" id="CM000844">
    <property type="protein sequence ID" value="KRH27900.1"/>
    <property type="molecule type" value="Genomic_DNA"/>
</dbReference>
<evidence type="ECO:0000313" key="3">
    <source>
        <dbReference type="Proteomes" id="UP000008827"/>
    </source>
</evidence>